<keyword evidence="1" id="KW-1133">Transmembrane helix</keyword>
<keyword evidence="1" id="KW-0472">Membrane</keyword>
<feature type="transmembrane region" description="Helical" evidence="1">
    <location>
        <begin position="50"/>
        <end position="71"/>
    </location>
</feature>
<feature type="transmembrane region" description="Helical" evidence="1">
    <location>
        <begin position="77"/>
        <end position="97"/>
    </location>
</feature>
<keyword evidence="1" id="KW-0812">Transmembrane</keyword>
<dbReference type="KEGG" id="asem:NNL22_17725"/>
<organism evidence="2 3">
    <name type="scientific">Alkalimarinus sediminis</name>
    <dbReference type="NCBI Taxonomy" id="1632866"/>
    <lineage>
        <taxon>Bacteria</taxon>
        <taxon>Pseudomonadati</taxon>
        <taxon>Pseudomonadota</taxon>
        <taxon>Gammaproteobacteria</taxon>
        <taxon>Alteromonadales</taxon>
        <taxon>Alteromonadaceae</taxon>
        <taxon>Alkalimarinus</taxon>
    </lineage>
</organism>
<keyword evidence="3" id="KW-1185">Reference proteome</keyword>
<evidence type="ECO:0000313" key="3">
    <source>
        <dbReference type="Proteomes" id="UP001164472"/>
    </source>
</evidence>
<feature type="transmembrane region" description="Helical" evidence="1">
    <location>
        <begin position="12"/>
        <end position="29"/>
    </location>
</feature>
<dbReference type="RefSeq" id="WP_251810262.1">
    <property type="nucleotide sequence ID" value="NZ_CP101527.1"/>
</dbReference>
<dbReference type="EMBL" id="CP101527">
    <property type="protein sequence ID" value="UZW74835.1"/>
    <property type="molecule type" value="Genomic_DNA"/>
</dbReference>
<evidence type="ECO:0000313" key="2">
    <source>
        <dbReference type="EMBL" id="UZW74835.1"/>
    </source>
</evidence>
<dbReference type="Proteomes" id="UP001164472">
    <property type="component" value="Chromosome"/>
</dbReference>
<proteinExistence type="predicted"/>
<feature type="transmembrane region" description="Helical" evidence="1">
    <location>
        <begin position="118"/>
        <end position="147"/>
    </location>
</feature>
<accession>A0A9E8HHM5</accession>
<name>A0A9E8HHM5_9ALTE</name>
<sequence length="148" mass="16299">MSLAEKYCLTAAFIFFMVGLLSGIWKYRLMVKGVDHRARYYVDITHRSSLLYAFAAILLAKFAELSVFSAWVNNTAALAALIFFAAAICTYIVHGVLKDTSNQLEKPHKVGSMKLPPWLTPLFMILLIVAEVGGSAVLGVGALLSIWQ</sequence>
<gene>
    <name evidence="2" type="ORF">NNL22_17725</name>
</gene>
<reference evidence="2" key="1">
    <citation type="submission" date="2022-07" db="EMBL/GenBank/DDBJ databases">
        <title>Alkalimarinus sp. nov., isolated from gut of a Alitta virens.</title>
        <authorList>
            <person name="Yang A.I."/>
            <person name="Shin N.-R."/>
        </authorList>
    </citation>
    <scope>NUCLEOTIDE SEQUENCE</scope>
    <source>
        <strain evidence="2">FA028</strain>
    </source>
</reference>
<protein>
    <submittedName>
        <fullName evidence="2">Uncharacterized protein</fullName>
    </submittedName>
</protein>
<dbReference type="AlphaFoldDB" id="A0A9E8HHM5"/>
<evidence type="ECO:0000256" key="1">
    <source>
        <dbReference type="SAM" id="Phobius"/>
    </source>
</evidence>